<feature type="transmembrane region" description="Helical" evidence="1">
    <location>
        <begin position="56"/>
        <end position="76"/>
    </location>
</feature>
<feature type="domain" description="GGDEF" evidence="3">
    <location>
        <begin position="245"/>
        <end position="378"/>
    </location>
</feature>
<dbReference type="Gene3D" id="3.20.20.450">
    <property type="entry name" value="EAL domain"/>
    <property type="match status" value="1"/>
</dbReference>
<keyword evidence="1" id="KW-0812">Transmembrane</keyword>
<dbReference type="Proteomes" id="UP000618591">
    <property type="component" value="Unassembled WGS sequence"/>
</dbReference>
<dbReference type="PANTHER" id="PTHR44757">
    <property type="entry name" value="DIGUANYLATE CYCLASE DGCP"/>
    <property type="match status" value="1"/>
</dbReference>
<keyword evidence="1" id="KW-0472">Membrane</keyword>
<dbReference type="PROSITE" id="PS50883">
    <property type="entry name" value="EAL"/>
    <property type="match status" value="1"/>
</dbReference>
<dbReference type="Gene3D" id="3.30.70.270">
    <property type="match status" value="1"/>
</dbReference>
<dbReference type="PROSITE" id="PS50887">
    <property type="entry name" value="GGDEF"/>
    <property type="match status" value="1"/>
</dbReference>
<proteinExistence type="predicted"/>
<keyword evidence="4" id="KW-0808">Transferase</keyword>
<feature type="transmembrane region" description="Helical" evidence="1">
    <location>
        <begin position="146"/>
        <end position="165"/>
    </location>
</feature>
<dbReference type="CDD" id="cd01948">
    <property type="entry name" value="EAL"/>
    <property type="match status" value="1"/>
</dbReference>
<keyword evidence="5" id="KW-1185">Reference proteome</keyword>
<dbReference type="CDD" id="cd01949">
    <property type="entry name" value="GGDEF"/>
    <property type="match status" value="1"/>
</dbReference>
<gene>
    <name evidence="4" type="ORF">GCM10011395_23250</name>
</gene>
<reference evidence="5" key="1">
    <citation type="journal article" date="2019" name="Int. J. Syst. Evol. Microbiol.">
        <title>The Global Catalogue of Microorganisms (GCM) 10K type strain sequencing project: providing services to taxonomists for standard genome sequencing and annotation.</title>
        <authorList>
            <consortium name="The Broad Institute Genomics Platform"/>
            <consortium name="The Broad Institute Genome Sequencing Center for Infectious Disease"/>
            <person name="Wu L."/>
            <person name="Ma J."/>
        </authorList>
    </citation>
    <scope>NUCLEOTIDE SEQUENCE [LARGE SCALE GENOMIC DNA]</scope>
    <source>
        <strain evidence="5">CGMCC 1.10106</strain>
    </source>
</reference>
<protein>
    <submittedName>
        <fullName evidence="4">Histidine kinase</fullName>
    </submittedName>
</protein>
<dbReference type="SUPFAM" id="SSF55073">
    <property type="entry name" value="Nucleotide cyclase"/>
    <property type="match status" value="1"/>
</dbReference>
<dbReference type="InterPro" id="IPR029787">
    <property type="entry name" value="Nucleotide_cyclase"/>
</dbReference>
<feature type="transmembrane region" description="Helical" evidence="1">
    <location>
        <begin position="33"/>
        <end position="50"/>
    </location>
</feature>
<dbReference type="Pfam" id="PF00990">
    <property type="entry name" value="GGDEF"/>
    <property type="match status" value="1"/>
</dbReference>
<evidence type="ECO:0000313" key="4">
    <source>
        <dbReference type="EMBL" id="GGA52232.1"/>
    </source>
</evidence>
<dbReference type="Pfam" id="PF00563">
    <property type="entry name" value="EAL"/>
    <property type="match status" value="1"/>
</dbReference>
<comment type="caution">
    <text evidence="4">The sequence shown here is derived from an EMBL/GenBank/DDBJ whole genome shotgun (WGS) entry which is preliminary data.</text>
</comment>
<dbReference type="PANTHER" id="PTHR44757:SF2">
    <property type="entry name" value="BIOFILM ARCHITECTURE MAINTENANCE PROTEIN MBAA"/>
    <property type="match status" value="1"/>
</dbReference>
<dbReference type="InterPro" id="IPR052155">
    <property type="entry name" value="Biofilm_reg_signaling"/>
</dbReference>
<accession>A0ABQ1GXR0</accession>
<dbReference type="InterPro" id="IPR035919">
    <property type="entry name" value="EAL_sf"/>
</dbReference>
<dbReference type="NCBIfam" id="TIGR00254">
    <property type="entry name" value="GGDEF"/>
    <property type="match status" value="1"/>
</dbReference>
<feature type="domain" description="EAL" evidence="2">
    <location>
        <begin position="385"/>
        <end position="637"/>
    </location>
</feature>
<dbReference type="InterPro" id="IPR000160">
    <property type="entry name" value="GGDEF_dom"/>
</dbReference>
<dbReference type="InterPro" id="IPR001633">
    <property type="entry name" value="EAL_dom"/>
</dbReference>
<keyword evidence="4" id="KW-0418">Kinase</keyword>
<sequence>MNRESFVDSLVHWKASDALVAEQFRTLRSQIPAMYLAVLINMGFLAFVSAPNAGNAVYGVPIAVAGVIVIRLTVLWRSRGASLNANVAQKRAAMTGTLAAASLLSIGLSIWTEIIQRSGGEARTYVALFASLCTVSTTNCLSSLPLAAYIVVALGTIPVSLSLLLSGNLMLASMGANMVLIAPLVVGMTFRQYRQLRRMVESRSAIADEKLKVSDLAYCDVLTGLANRRAFLEELRDASLVRPALALAIAIIDLDGFKIINDTYGHHTGDALLVETGKRFQNLNIGDALIARFGGDEFAVLLRGVEHFGDAQERLAQLGQSFDQPFVVSGQAFRLRASIGIAHDGVDPESTLALINRADLAMYEAKRTRGGGICVFAPAMEARSRRRLMIEQALAIQAENELIVLEYQPVVDAKTDRIIAFEALARWTHPTLGVISPAEFIPLAEQAGITRAMTLPLLSLALTAAATWPEDIGLSFNLSGAELNSPSIADQILTVLREHGFDPGRLSIEVTETALLVDFAAARLALCALQRGGVRILLDDFGAGYASIGYLRELQFDGIKLDGSLIASLMESPSARDLLVGVLHLCKAIGAPVTAEMVESAAQHDLLCTLGVQKLQGYFLSRPLTTDQALLACEREQRSAQPIASPVARFNPAGPRKVA</sequence>
<dbReference type="SMART" id="SM00267">
    <property type="entry name" value="GGDEF"/>
    <property type="match status" value="1"/>
</dbReference>
<feature type="transmembrane region" description="Helical" evidence="1">
    <location>
        <begin position="97"/>
        <end position="116"/>
    </location>
</feature>
<name>A0ABQ1GXR0_9SPHN</name>
<feature type="transmembrane region" description="Helical" evidence="1">
    <location>
        <begin position="171"/>
        <end position="190"/>
    </location>
</feature>
<dbReference type="SUPFAM" id="SSF141868">
    <property type="entry name" value="EAL domain-like"/>
    <property type="match status" value="1"/>
</dbReference>
<dbReference type="EMBL" id="BMDW01000013">
    <property type="protein sequence ID" value="GGA52232.1"/>
    <property type="molecule type" value="Genomic_DNA"/>
</dbReference>
<evidence type="ECO:0000256" key="1">
    <source>
        <dbReference type="SAM" id="Phobius"/>
    </source>
</evidence>
<evidence type="ECO:0000313" key="5">
    <source>
        <dbReference type="Proteomes" id="UP000618591"/>
    </source>
</evidence>
<keyword evidence="1" id="KW-1133">Transmembrane helix</keyword>
<dbReference type="SMART" id="SM00052">
    <property type="entry name" value="EAL"/>
    <property type="match status" value="1"/>
</dbReference>
<evidence type="ECO:0000259" key="3">
    <source>
        <dbReference type="PROSITE" id="PS50887"/>
    </source>
</evidence>
<organism evidence="4 5">
    <name type="scientific">Sphingomonas psychrolutea</name>
    <dbReference type="NCBI Taxonomy" id="1259676"/>
    <lineage>
        <taxon>Bacteria</taxon>
        <taxon>Pseudomonadati</taxon>
        <taxon>Pseudomonadota</taxon>
        <taxon>Alphaproteobacteria</taxon>
        <taxon>Sphingomonadales</taxon>
        <taxon>Sphingomonadaceae</taxon>
        <taxon>Sphingomonas</taxon>
    </lineage>
</organism>
<dbReference type="GO" id="GO:0016301">
    <property type="term" value="F:kinase activity"/>
    <property type="evidence" value="ECO:0007669"/>
    <property type="project" value="UniProtKB-KW"/>
</dbReference>
<evidence type="ECO:0000259" key="2">
    <source>
        <dbReference type="PROSITE" id="PS50883"/>
    </source>
</evidence>
<dbReference type="InterPro" id="IPR043128">
    <property type="entry name" value="Rev_trsase/Diguanyl_cyclase"/>
</dbReference>
<dbReference type="RefSeq" id="WP_188447639.1">
    <property type="nucleotide sequence ID" value="NZ_BMDW01000013.1"/>
</dbReference>